<sequence>MGKLCNGWNFTCNHASDEDGRIVLIWKPTVGVSVLHQSMQSLTCEVKIPGSLPFIYTAIYVCNTRSERSDLWVELLNLHQTLDLHASPWMIGGDFNQIIHPAEHSAPAVDFLTHHMIELRDCFTQLEVFDLRYQGPLFTWSNHQPESPIAEKLDRFLISSPTLNLFPNCSVQFLPPMFSDHCPCLVDLAFKTPSSGTKPFKFYNYLTKHPDFHLVVLQAWTEARSLVTNLIDLCWKQKQIKRELKSLNIENFSQIQQRVCEANRLLQDVQVQALQAPSTLLFEMEKDLLQKWQFLRTIEECYFKQRSRINWLK</sequence>
<feature type="domain" description="Endonuclease/exonuclease/phosphatase" evidence="1">
    <location>
        <begin position="12"/>
        <end position="181"/>
    </location>
</feature>
<dbReference type="PANTHER" id="PTHR33710:SF77">
    <property type="entry name" value="DNASE I-LIKE SUPERFAMILY PROTEIN"/>
    <property type="match status" value="1"/>
</dbReference>
<evidence type="ECO:0000259" key="1">
    <source>
        <dbReference type="Pfam" id="PF03372"/>
    </source>
</evidence>
<dbReference type="Pfam" id="PF03372">
    <property type="entry name" value="Exo_endo_phos"/>
    <property type="match status" value="1"/>
</dbReference>
<reference evidence="2" key="1">
    <citation type="submission" date="2019-12" db="EMBL/GenBank/DDBJ databases">
        <title>Genome sequencing and annotation of Brassica cretica.</title>
        <authorList>
            <person name="Studholme D.J."/>
            <person name="Sarris P."/>
        </authorList>
    </citation>
    <scope>NUCLEOTIDE SEQUENCE</scope>
    <source>
        <strain evidence="2">PFS-109/04</strain>
        <tissue evidence="2">Leaf</tissue>
    </source>
</reference>
<dbReference type="PANTHER" id="PTHR33710">
    <property type="entry name" value="BNAC02G09200D PROTEIN"/>
    <property type="match status" value="1"/>
</dbReference>
<comment type="caution">
    <text evidence="2">The sequence shown here is derived from an EMBL/GenBank/DDBJ whole genome shotgun (WGS) entry which is preliminary data.</text>
</comment>
<dbReference type="EMBL" id="QGKX02000095">
    <property type="protein sequence ID" value="KAF3575089.1"/>
    <property type="molecule type" value="Genomic_DNA"/>
</dbReference>
<dbReference type="InterPro" id="IPR036691">
    <property type="entry name" value="Endo/exonu/phosph_ase_sf"/>
</dbReference>
<dbReference type="AlphaFoldDB" id="A0A8S9RQH1"/>
<protein>
    <recommendedName>
        <fullName evidence="1">Endonuclease/exonuclease/phosphatase domain-containing protein</fullName>
    </recommendedName>
</protein>
<name>A0A8S9RQH1_BRACR</name>
<dbReference type="Gene3D" id="3.60.10.10">
    <property type="entry name" value="Endonuclease/exonuclease/phosphatase"/>
    <property type="match status" value="1"/>
</dbReference>
<dbReference type="SUPFAM" id="SSF56219">
    <property type="entry name" value="DNase I-like"/>
    <property type="match status" value="1"/>
</dbReference>
<proteinExistence type="predicted"/>
<evidence type="ECO:0000313" key="3">
    <source>
        <dbReference type="Proteomes" id="UP000712600"/>
    </source>
</evidence>
<dbReference type="GO" id="GO:0003824">
    <property type="term" value="F:catalytic activity"/>
    <property type="evidence" value="ECO:0007669"/>
    <property type="project" value="InterPro"/>
</dbReference>
<organism evidence="2 3">
    <name type="scientific">Brassica cretica</name>
    <name type="common">Mustard</name>
    <dbReference type="NCBI Taxonomy" id="69181"/>
    <lineage>
        <taxon>Eukaryota</taxon>
        <taxon>Viridiplantae</taxon>
        <taxon>Streptophyta</taxon>
        <taxon>Embryophyta</taxon>
        <taxon>Tracheophyta</taxon>
        <taxon>Spermatophyta</taxon>
        <taxon>Magnoliopsida</taxon>
        <taxon>eudicotyledons</taxon>
        <taxon>Gunneridae</taxon>
        <taxon>Pentapetalae</taxon>
        <taxon>rosids</taxon>
        <taxon>malvids</taxon>
        <taxon>Brassicales</taxon>
        <taxon>Brassicaceae</taxon>
        <taxon>Brassiceae</taxon>
        <taxon>Brassica</taxon>
    </lineage>
</organism>
<dbReference type="InterPro" id="IPR005135">
    <property type="entry name" value="Endo/exonuclease/phosphatase"/>
</dbReference>
<gene>
    <name evidence="2" type="ORF">F2Q69_00060203</name>
</gene>
<evidence type="ECO:0000313" key="2">
    <source>
        <dbReference type="EMBL" id="KAF3575089.1"/>
    </source>
</evidence>
<dbReference type="Proteomes" id="UP000712600">
    <property type="component" value="Unassembled WGS sequence"/>
</dbReference>
<accession>A0A8S9RQH1</accession>